<name>A0A7Y6NR53_9BURK</name>
<dbReference type="EMBL" id="JABWMJ010000009">
    <property type="protein sequence ID" value="NUZ07808.1"/>
    <property type="molecule type" value="Genomic_DNA"/>
</dbReference>
<dbReference type="Proteomes" id="UP000529637">
    <property type="component" value="Unassembled WGS sequence"/>
</dbReference>
<comment type="caution">
    <text evidence="1">The sequence shown here is derived from an EMBL/GenBank/DDBJ whole genome shotgun (WGS) entry which is preliminary data.</text>
</comment>
<dbReference type="AlphaFoldDB" id="A0A7Y6NR53"/>
<evidence type="ECO:0000313" key="1">
    <source>
        <dbReference type="EMBL" id="NUZ07808.1"/>
    </source>
</evidence>
<protein>
    <submittedName>
        <fullName evidence="1">Uncharacterized protein</fullName>
    </submittedName>
</protein>
<reference evidence="1 2" key="1">
    <citation type="submission" date="2020-06" db="EMBL/GenBank/DDBJ databases">
        <title>Schlegella sp. ID0723 isolated from air conditioner.</title>
        <authorList>
            <person name="Kim D.Y."/>
            <person name="Kim D.-U."/>
        </authorList>
    </citation>
    <scope>NUCLEOTIDE SEQUENCE [LARGE SCALE GENOMIC DNA]</scope>
    <source>
        <strain evidence="1 2">ID0723</strain>
    </source>
</reference>
<organism evidence="1 2">
    <name type="scientific">Piscinibacter koreensis</name>
    <dbReference type="NCBI Taxonomy" id="2742824"/>
    <lineage>
        <taxon>Bacteria</taxon>
        <taxon>Pseudomonadati</taxon>
        <taxon>Pseudomonadota</taxon>
        <taxon>Betaproteobacteria</taxon>
        <taxon>Burkholderiales</taxon>
        <taxon>Sphaerotilaceae</taxon>
        <taxon>Piscinibacter</taxon>
    </lineage>
</organism>
<proteinExistence type="predicted"/>
<dbReference type="RefSeq" id="WP_176070643.1">
    <property type="nucleotide sequence ID" value="NZ_JABWMJ010000009.1"/>
</dbReference>
<sequence length="116" mass="11950">MSHRGSELMNEYERLRRQLEAAYAAPVWDSGRIDGIIDAIAQVERTLGARAGLRRLANWRVRDAAPAAAESAARPADTAGTGWTRGVAGSARRGLAAAVEAVASVAGGPAGARGAA</sequence>
<accession>A0A7Y6NR53</accession>
<evidence type="ECO:0000313" key="2">
    <source>
        <dbReference type="Proteomes" id="UP000529637"/>
    </source>
</evidence>
<keyword evidence="2" id="KW-1185">Reference proteome</keyword>
<gene>
    <name evidence="1" type="ORF">HQN59_18755</name>
</gene>